<dbReference type="Proteomes" id="UP000000365">
    <property type="component" value="Chromosome"/>
</dbReference>
<organism evidence="1 2">
    <name type="scientific">Methanocorpusculum labreanum (strain ATCC 43576 / DSM 4855 / Z)</name>
    <dbReference type="NCBI Taxonomy" id="410358"/>
    <lineage>
        <taxon>Archaea</taxon>
        <taxon>Methanobacteriati</taxon>
        <taxon>Methanobacteriota</taxon>
        <taxon>Stenosarchaea group</taxon>
        <taxon>Methanomicrobia</taxon>
        <taxon>Methanomicrobiales</taxon>
        <taxon>Methanocorpusculaceae</taxon>
        <taxon>Methanocorpusculum</taxon>
    </lineage>
</organism>
<sequence>MRTIAELAEQSGFSEDEIRASLARLQKACLIHVKGEVVCALSITDMFMMNEIQQPSSDIYIEDGIIKVRK</sequence>
<dbReference type="eggNOG" id="arCOG06936">
    <property type="taxonomic scope" value="Archaea"/>
</dbReference>
<dbReference type="EMBL" id="CP000559">
    <property type="protein sequence ID" value="ABN06629.1"/>
    <property type="molecule type" value="Genomic_DNA"/>
</dbReference>
<protein>
    <submittedName>
        <fullName evidence="1">Uncharacterized protein</fullName>
    </submittedName>
</protein>
<evidence type="ECO:0000313" key="2">
    <source>
        <dbReference type="Proteomes" id="UP000000365"/>
    </source>
</evidence>
<reference evidence="1 2" key="1">
    <citation type="journal article" date="2009" name="Stand. Genomic Sci.">
        <title>Complete genome sequence of Methanocorpusculum labreanum type strain Z.</title>
        <authorList>
            <person name="Anderson I.J."/>
            <person name="Sieprawska-Lupa M."/>
            <person name="Goltsman E."/>
            <person name="Lapidus A."/>
            <person name="Copeland A."/>
            <person name="Glavina Del Rio T."/>
            <person name="Tice H."/>
            <person name="Dalin E."/>
            <person name="Barry K."/>
            <person name="Pitluck S."/>
            <person name="Hauser L."/>
            <person name="Land M."/>
            <person name="Lucas S."/>
            <person name="Richardson P."/>
            <person name="Whitman W.B."/>
            <person name="Kyrpides N.C."/>
        </authorList>
    </citation>
    <scope>NUCLEOTIDE SEQUENCE [LARGE SCALE GENOMIC DNA]</scope>
    <source>
        <strain evidence="2">ATCC 43576 / DSM 4855 / Z</strain>
    </source>
</reference>
<keyword evidence="2" id="KW-1185">Reference proteome</keyword>
<dbReference type="KEGG" id="mla:Mlab_0455"/>
<dbReference type="STRING" id="410358.Mlab_0455"/>
<dbReference type="HOGENOM" id="CLU_161792_0_0_2"/>
<gene>
    <name evidence="1" type="ordered locus">Mlab_0455</name>
</gene>
<accession>A2SQM3</accession>
<dbReference type="AlphaFoldDB" id="A2SQM3"/>
<evidence type="ECO:0000313" key="1">
    <source>
        <dbReference type="EMBL" id="ABN06629.1"/>
    </source>
</evidence>
<name>A2SQM3_METLZ</name>
<proteinExistence type="predicted"/>